<protein>
    <recommendedName>
        <fullName evidence="3">Transposase</fullName>
    </recommendedName>
</protein>
<dbReference type="EMBL" id="SRRZ01000111">
    <property type="protein sequence ID" value="NQE37070.1"/>
    <property type="molecule type" value="Genomic_DNA"/>
</dbReference>
<keyword evidence="2" id="KW-1185">Reference proteome</keyword>
<gene>
    <name evidence="1" type="ORF">E5S67_04838</name>
</gene>
<comment type="caution">
    <text evidence="1">The sequence shown here is derived from an EMBL/GenBank/DDBJ whole genome shotgun (WGS) entry which is preliminary data.</text>
</comment>
<dbReference type="RefSeq" id="WP_172190900.1">
    <property type="nucleotide sequence ID" value="NZ_CAWPPK010000015.1"/>
</dbReference>
<evidence type="ECO:0000313" key="1">
    <source>
        <dbReference type="EMBL" id="NQE37070.1"/>
    </source>
</evidence>
<reference evidence="1 2" key="1">
    <citation type="journal article" date="2020" name="Sci. Rep.">
        <title>A novel cyanobacterial geosmin producer, revising GeoA distribution and dispersion patterns in Bacteria.</title>
        <authorList>
            <person name="Churro C."/>
            <person name="Semedo-Aguiar A.P."/>
            <person name="Silva A.D."/>
            <person name="Pereira-Leal J.B."/>
            <person name="Leite R.B."/>
        </authorList>
    </citation>
    <scope>NUCLEOTIDE SEQUENCE [LARGE SCALE GENOMIC DNA]</scope>
    <source>
        <strain evidence="1 2">IPMA8</strain>
    </source>
</reference>
<dbReference type="Proteomes" id="UP000702425">
    <property type="component" value="Unassembled WGS sequence"/>
</dbReference>
<sequence>MRYAWELECDRGVPHLFDNRYSGLGENRVSAIGTGDSGETKLWVGTPCGLSCYSY</sequence>
<organism evidence="1 2">
    <name type="scientific">Microcoleus asticus IPMA8</name>
    <dbReference type="NCBI Taxonomy" id="2563858"/>
    <lineage>
        <taxon>Bacteria</taxon>
        <taxon>Bacillati</taxon>
        <taxon>Cyanobacteriota</taxon>
        <taxon>Cyanophyceae</taxon>
        <taxon>Oscillatoriophycideae</taxon>
        <taxon>Oscillatoriales</taxon>
        <taxon>Microcoleaceae</taxon>
        <taxon>Microcoleus</taxon>
        <taxon>Microcoleus asticus</taxon>
    </lineage>
</organism>
<proteinExistence type="predicted"/>
<evidence type="ECO:0000313" key="2">
    <source>
        <dbReference type="Proteomes" id="UP000702425"/>
    </source>
</evidence>
<name>A0ABX2D630_9CYAN</name>
<accession>A0ABX2D630</accession>
<evidence type="ECO:0008006" key="3">
    <source>
        <dbReference type="Google" id="ProtNLM"/>
    </source>
</evidence>